<evidence type="ECO:0000313" key="1">
    <source>
        <dbReference type="EMBL" id="MEE7491074.1"/>
    </source>
</evidence>
<protein>
    <submittedName>
        <fullName evidence="1">Uncharacterized protein</fullName>
    </submittedName>
</protein>
<accession>A0ABU7TNL5</accession>
<reference evidence="1 2" key="1">
    <citation type="journal article" date="2012" name="Genet. Mol. Biol.">
        <title>Analysis of 16S rRNA and mxaF genes revealing insights into Methylobacterium niche-specific plant association.</title>
        <authorList>
            <person name="Dourado M.N."/>
            <person name="Andreote F.D."/>
            <person name="Dini-Andreote F."/>
            <person name="Conti R."/>
            <person name="Araujo J.M."/>
            <person name="Araujo W.L."/>
        </authorList>
    </citation>
    <scope>NUCLEOTIDE SEQUENCE [LARGE SCALE GENOMIC DNA]</scope>
    <source>
        <strain evidence="1 2">TC3-10</strain>
    </source>
</reference>
<comment type="caution">
    <text evidence="1">The sequence shown here is derived from an EMBL/GenBank/DDBJ whole genome shotgun (WGS) entry which is preliminary data.</text>
</comment>
<name>A0ABU7TNL5_9HYPH</name>
<dbReference type="RefSeq" id="WP_331301861.1">
    <property type="nucleotide sequence ID" value="NZ_MLCA01000006.1"/>
</dbReference>
<sequence>MAAPAIPPPTPLQFATTAQAQSALDAGTVISPALALALLKAQPGAVLRAAYDLLPKSPDGLNVGDPWISGNTLQFVAS</sequence>
<evidence type="ECO:0000313" key="2">
    <source>
        <dbReference type="Proteomes" id="UP001355206"/>
    </source>
</evidence>
<organism evidence="1 2">
    <name type="scientific">Methylobacterium oryzae</name>
    <dbReference type="NCBI Taxonomy" id="334852"/>
    <lineage>
        <taxon>Bacteria</taxon>
        <taxon>Pseudomonadati</taxon>
        <taxon>Pseudomonadota</taxon>
        <taxon>Alphaproteobacteria</taxon>
        <taxon>Hyphomicrobiales</taxon>
        <taxon>Methylobacteriaceae</taxon>
        <taxon>Methylobacterium</taxon>
    </lineage>
</organism>
<proteinExistence type="predicted"/>
<gene>
    <name evidence="1" type="ORF">MOTC310_11630</name>
</gene>
<keyword evidence="2" id="KW-1185">Reference proteome</keyword>
<dbReference type="EMBL" id="MLCA01000006">
    <property type="protein sequence ID" value="MEE7491074.1"/>
    <property type="molecule type" value="Genomic_DNA"/>
</dbReference>
<dbReference type="Proteomes" id="UP001355206">
    <property type="component" value="Unassembled WGS sequence"/>
</dbReference>